<gene>
    <name evidence="2" type="ORF">PECUL_23A006722</name>
</gene>
<evidence type="ECO:0000313" key="2">
    <source>
        <dbReference type="EMBL" id="CAH2311049.1"/>
    </source>
</evidence>
<dbReference type="EMBL" id="OW240919">
    <property type="protein sequence ID" value="CAH2311049.1"/>
    <property type="molecule type" value="Genomic_DNA"/>
</dbReference>
<evidence type="ECO:0000256" key="1">
    <source>
        <dbReference type="SAM" id="MobiDB-lite"/>
    </source>
</evidence>
<sequence>MSGGPMVRAGKKRGQESSQRSKARKSTNRTKVGDKKRDQDLSQGSETEKFYREAGTRKPKPETRIVKQDQEHNSRIRKQNQELGAPSGHKDELGPGVFSIASPAAQLPQSVSGFGFLTMRLQSGSTRDPAPRTPFACWSK</sequence>
<organism evidence="2 3">
    <name type="scientific">Pelobates cultripes</name>
    <name type="common">Western spadefoot toad</name>
    <dbReference type="NCBI Taxonomy" id="61616"/>
    <lineage>
        <taxon>Eukaryota</taxon>
        <taxon>Metazoa</taxon>
        <taxon>Chordata</taxon>
        <taxon>Craniata</taxon>
        <taxon>Vertebrata</taxon>
        <taxon>Euteleostomi</taxon>
        <taxon>Amphibia</taxon>
        <taxon>Batrachia</taxon>
        <taxon>Anura</taxon>
        <taxon>Pelobatoidea</taxon>
        <taxon>Pelobatidae</taxon>
        <taxon>Pelobates</taxon>
    </lineage>
</organism>
<feature type="region of interest" description="Disordered" evidence="1">
    <location>
        <begin position="1"/>
        <end position="97"/>
    </location>
</feature>
<keyword evidence="3" id="KW-1185">Reference proteome</keyword>
<name>A0AAD1SSK4_PELCU</name>
<dbReference type="AlphaFoldDB" id="A0AAD1SSK4"/>
<protein>
    <submittedName>
        <fullName evidence="2">Uncharacterized protein</fullName>
    </submittedName>
</protein>
<feature type="region of interest" description="Disordered" evidence="1">
    <location>
        <begin position="121"/>
        <end position="140"/>
    </location>
</feature>
<feature type="compositionally biased region" description="Basic and acidic residues" evidence="1">
    <location>
        <begin position="31"/>
        <end position="74"/>
    </location>
</feature>
<proteinExistence type="predicted"/>
<dbReference type="Proteomes" id="UP001295444">
    <property type="component" value="Chromosome 08"/>
</dbReference>
<evidence type="ECO:0000313" key="3">
    <source>
        <dbReference type="Proteomes" id="UP001295444"/>
    </source>
</evidence>
<accession>A0AAD1SSK4</accession>
<reference evidence="2" key="1">
    <citation type="submission" date="2022-03" db="EMBL/GenBank/DDBJ databases">
        <authorList>
            <person name="Alioto T."/>
            <person name="Alioto T."/>
            <person name="Gomez Garrido J."/>
        </authorList>
    </citation>
    <scope>NUCLEOTIDE SEQUENCE</scope>
</reference>